<feature type="region of interest" description="Disordered" evidence="1">
    <location>
        <begin position="347"/>
        <end position="383"/>
    </location>
</feature>
<keyword evidence="3" id="KW-1185">Reference proteome</keyword>
<dbReference type="RefSeq" id="WP_206727715.1">
    <property type="nucleotide sequence ID" value="NZ_CP071090.1"/>
</dbReference>
<organism evidence="2 3">
    <name type="scientific">Pyxidicoccus parkwayensis</name>
    <dbReference type="NCBI Taxonomy" id="2813578"/>
    <lineage>
        <taxon>Bacteria</taxon>
        <taxon>Pseudomonadati</taxon>
        <taxon>Myxococcota</taxon>
        <taxon>Myxococcia</taxon>
        <taxon>Myxococcales</taxon>
        <taxon>Cystobacterineae</taxon>
        <taxon>Myxococcaceae</taxon>
        <taxon>Pyxidicoccus</taxon>
    </lineage>
</organism>
<dbReference type="Gene3D" id="3.90.70.10">
    <property type="entry name" value="Cysteine proteinases"/>
    <property type="match status" value="1"/>
</dbReference>
<feature type="compositionally biased region" description="Basic and acidic residues" evidence="1">
    <location>
        <begin position="374"/>
        <end position="383"/>
    </location>
</feature>
<evidence type="ECO:0000313" key="2">
    <source>
        <dbReference type="EMBL" id="QSQ26165.1"/>
    </source>
</evidence>
<dbReference type="Proteomes" id="UP000662747">
    <property type="component" value="Chromosome"/>
</dbReference>
<evidence type="ECO:0008006" key="4">
    <source>
        <dbReference type="Google" id="ProtNLM"/>
    </source>
</evidence>
<feature type="region of interest" description="Disordered" evidence="1">
    <location>
        <begin position="1"/>
        <end position="27"/>
    </location>
</feature>
<proteinExistence type="predicted"/>
<evidence type="ECO:0000313" key="3">
    <source>
        <dbReference type="Proteomes" id="UP000662747"/>
    </source>
</evidence>
<name>A0ABX7P6Q5_9BACT</name>
<gene>
    <name evidence="2" type="ORF">JY651_15055</name>
</gene>
<protein>
    <recommendedName>
        <fullName evidence="4">Peptidase C39-like domain-containing protein</fullName>
    </recommendedName>
</protein>
<dbReference type="EMBL" id="CP071090">
    <property type="protein sequence ID" value="QSQ26165.1"/>
    <property type="molecule type" value="Genomic_DNA"/>
</dbReference>
<accession>A0ABX7P6Q5</accession>
<evidence type="ECO:0000256" key="1">
    <source>
        <dbReference type="SAM" id="MobiDB-lite"/>
    </source>
</evidence>
<feature type="compositionally biased region" description="Polar residues" evidence="1">
    <location>
        <begin position="1"/>
        <end position="17"/>
    </location>
</feature>
<feature type="region of interest" description="Disordered" evidence="1">
    <location>
        <begin position="311"/>
        <end position="331"/>
    </location>
</feature>
<reference evidence="2 3" key="1">
    <citation type="submission" date="2021-02" db="EMBL/GenBank/DDBJ databases">
        <title>De Novo genome assembly of isolated myxobacteria.</title>
        <authorList>
            <person name="Stevens D.C."/>
        </authorList>
    </citation>
    <scope>NUCLEOTIDE SEQUENCE [LARGE SCALE GENOMIC DNA]</scope>
    <source>
        <strain evidence="3">SCPEA02</strain>
    </source>
</reference>
<sequence>MHTHSVTGRPQAAQVSQPKPPPQVGWKPAVHISQLKPKGREKGYQNAAFNCGPATVAMVARGWGRWPNSSDAQVIKHLGKGLVTQNGTTPKDVAKMLERAGVPIPGGQAFGGPFDSKVLNGQLGKGRMMIAQVGVVDPKTKEVSPHYVLIRKKTADGNYVISDPLKHKSTVVTPKQLGNAVNRAPPDGGVLIPVGRPGGDLKPSTPPTVAPRGFVDPRAFMLPEGWGDFVARHPYQSYGDSRGDQGVYGGPRSEVPRGFRTYSGQMDGRTPRGYASNVFNNGDHFQPGYSMRDQFMGPRRPTGLMPALVTPEPARAESKPKPTSTPDKSAFTATDDVFTGVDTSYVKTTASPEPEGKPSKGYRLRLSYGGSGGKTDRTDKPVTPHYKDLDAYVNKLLKAKLQGTKGIQEFLQRLAHSEVERDKRVVVRMGEIELAQGGIGKKTNIESFG</sequence>